<feature type="domain" description="Cytochrome c-type biogenesis protein H TPR" evidence="2">
    <location>
        <begin position="174"/>
        <end position="292"/>
    </location>
</feature>
<evidence type="ECO:0000313" key="3">
    <source>
        <dbReference type="EMBL" id="MCS3919728.1"/>
    </source>
</evidence>
<evidence type="ECO:0000313" key="4">
    <source>
        <dbReference type="Proteomes" id="UP001204798"/>
    </source>
</evidence>
<dbReference type="Pfam" id="PF12895">
    <property type="entry name" value="ANAPC3"/>
    <property type="match status" value="1"/>
</dbReference>
<dbReference type="Gene3D" id="1.25.40.10">
    <property type="entry name" value="Tetratricopeptide repeat domain"/>
    <property type="match status" value="1"/>
</dbReference>
<dbReference type="Proteomes" id="UP001204798">
    <property type="component" value="Unassembled WGS sequence"/>
</dbReference>
<evidence type="ECO:0000256" key="1">
    <source>
        <dbReference type="PROSITE-ProRule" id="PRU00339"/>
    </source>
</evidence>
<dbReference type="PANTHER" id="PTHR12558:SF13">
    <property type="entry name" value="CELL DIVISION CYCLE PROTEIN 27 HOMOLOG"/>
    <property type="match status" value="1"/>
</dbReference>
<dbReference type="PROSITE" id="PS50005">
    <property type="entry name" value="TPR"/>
    <property type="match status" value="4"/>
</dbReference>
<feature type="repeat" description="TPR" evidence="1">
    <location>
        <begin position="259"/>
        <end position="292"/>
    </location>
</feature>
<accession>A0ABT2EP41</accession>
<dbReference type="Pfam" id="PF13174">
    <property type="entry name" value="TPR_6"/>
    <property type="match status" value="1"/>
</dbReference>
<dbReference type="InterPro" id="IPR056413">
    <property type="entry name" value="TPR_CcmH_CycH"/>
</dbReference>
<dbReference type="SMART" id="SM00028">
    <property type="entry name" value="TPR"/>
    <property type="match status" value="8"/>
</dbReference>
<dbReference type="InterPro" id="IPR019734">
    <property type="entry name" value="TPR_rpt"/>
</dbReference>
<comment type="caution">
    <text evidence="3">The sequence shown here is derived from an EMBL/GenBank/DDBJ whole genome shotgun (WGS) entry which is preliminary data.</text>
</comment>
<dbReference type="InterPro" id="IPR011990">
    <property type="entry name" value="TPR-like_helical_dom_sf"/>
</dbReference>
<feature type="repeat" description="TPR" evidence="1">
    <location>
        <begin position="55"/>
        <end position="88"/>
    </location>
</feature>
<dbReference type="EMBL" id="JANUCP010000004">
    <property type="protein sequence ID" value="MCS3919728.1"/>
    <property type="molecule type" value="Genomic_DNA"/>
</dbReference>
<evidence type="ECO:0000259" key="2">
    <source>
        <dbReference type="Pfam" id="PF23914"/>
    </source>
</evidence>
<keyword evidence="4" id="KW-1185">Reference proteome</keyword>
<keyword evidence="1" id="KW-0802">TPR repeat</keyword>
<dbReference type="Pfam" id="PF23914">
    <property type="entry name" value="TPR_CcmH_CycH"/>
    <property type="match status" value="1"/>
</dbReference>
<dbReference type="RefSeq" id="WP_259096521.1">
    <property type="nucleotide sequence ID" value="NZ_CP130454.1"/>
</dbReference>
<organism evidence="3 4">
    <name type="scientific">Candidatus Fervidibacter sacchari</name>
    <dbReference type="NCBI Taxonomy" id="1448929"/>
    <lineage>
        <taxon>Bacteria</taxon>
        <taxon>Candidatus Fervidibacterota</taxon>
        <taxon>Candidatus Fervidibacter</taxon>
    </lineage>
</organism>
<feature type="repeat" description="TPR" evidence="1">
    <location>
        <begin position="191"/>
        <end position="224"/>
    </location>
</feature>
<reference evidence="3 4" key="1">
    <citation type="submission" date="2022-08" db="EMBL/GenBank/DDBJ databases">
        <title>Bacterial and archaeal communities from various locations to study Microbial Dark Matter (Phase II).</title>
        <authorList>
            <person name="Stepanauskas R."/>
        </authorList>
    </citation>
    <scope>NUCLEOTIDE SEQUENCE [LARGE SCALE GENOMIC DNA]</scope>
    <source>
        <strain evidence="3 4">PD1</strain>
    </source>
</reference>
<feature type="repeat" description="TPR" evidence="1">
    <location>
        <begin position="293"/>
        <end position="326"/>
    </location>
</feature>
<name>A0ABT2EP41_9BACT</name>
<sequence>MAQIDPIAHSQQLLDEANQFMERQQWQQAEERFRQVAKNLARKVTRSEVAKPLLSKALTGWARCLLERGQLAEAMKKARRALSLTPNSEEAQNLFLNALLGLGKWQEAIRQVKRWLKQQSQNWRLHLWAARIEAQLEHWADAIQHLAMAIRLSGNQAEPYEVAAQILERKGETKRALLLLRKGLEQIPDSPALWFALGQLQRNLGQLREALKSFEQVLKLGHDTPLLRETMGQICSEIGLTDKAMEHVLKGLEQDPENPNLLDLLAFIYLQKGRAREALQVMQRLVRLAPTDPVIQFKLATLHHQLGNYPQAVMAYQRTIALAPGTELAREAQQVLEVLDRHQLEQVFMLSMEDPIFRAKLIRNPQEALREKGFLLSESSLEIIYNTDFSQLPKRHGASQRFVS</sequence>
<gene>
    <name evidence="3" type="ORF">M2350_002145</name>
</gene>
<protein>
    <submittedName>
        <fullName evidence="3">Tetratricopeptide (TPR) repeat protein</fullName>
    </submittedName>
</protein>
<dbReference type="SUPFAM" id="SSF48452">
    <property type="entry name" value="TPR-like"/>
    <property type="match status" value="1"/>
</dbReference>
<proteinExistence type="predicted"/>
<dbReference type="PANTHER" id="PTHR12558">
    <property type="entry name" value="CELL DIVISION CYCLE 16,23,27"/>
    <property type="match status" value="1"/>
</dbReference>